<feature type="transmembrane region" description="Helical" evidence="1">
    <location>
        <begin position="206"/>
        <end position="227"/>
    </location>
</feature>
<name>A0A084SV64_9BACT</name>
<dbReference type="Proteomes" id="UP000028547">
    <property type="component" value="Unassembled WGS sequence"/>
</dbReference>
<proteinExistence type="predicted"/>
<organism evidence="2 3">
    <name type="scientific">Archangium violaceum Cb vi76</name>
    <dbReference type="NCBI Taxonomy" id="1406225"/>
    <lineage>
        <taxon>Bacteria</taxon>
        <taxon>Pseudomonadati</taxon>
        <taxon>Myxococcota</taxon>
        <taxon>Myxococcia</taxon>
        <taxon>Myxococcales</taxon>
        <taxon>Cystobacterineae</taxon>
        <taxon>Archangiaceae</taxon>
        <taxon>Archangium</taxon>
    </lineage>
</organism>
<feature type="transmembrane region" description="Helical" evidence="1">
    <location>
        <begin position="255"/>
        <end position="283"/>
    </location>
</feature>
<keyword evidence="1" id="KW-0812">Transmembrane</keyword>
<evidence type="ECO:0000256" key="1">
    <source>
        <dbReference type="SAM" id="Phobius"/>
    </source>
</evidence>
<comment type="caution">
    <text evidence="2">The sequence shown here is derived from an EMBL/GenBank/DDBJ whole genome shotgun (WGS) entry which is preliminary data.</text>
</comment>
<feature type="transmembrane region" description="Helical" evidence="1">
    <location>
        <begin position="92"/>
        <end position="111"/>
    </location>
</feature>
<keyword evidence="1" id="KW-1133">Transmembrane helix</keyword>
<feature type="transmembrane region" description="Helical" evidence="1">
    <location>
        <begin position="295"/>
        <end position="317"/>
    </location>
</feature>
<sequence length="318" mass="35325">MLAPVLRDSYATGPLPPGQSFPMSPMPAADAPVAPSAHGQPVAPRFQVHAYPLVLRLVSSLLQVLMRADLLCASALVVAGTFTGAMSPKPPALAGWLVLIALGLFGLTRLIHWLSAATFSIEPSQFVLERRGERFEIPVASVESARVWRLPLPGAGLSLRMKSGRGFQYELQVADPLPVLEAMGKEADHPLTTFAHARATVVRRRWYHLALKFVLFPLVPSVIMFQLNQRITFGGPFAQYRMYGLWPYLQSFFTYWAYFTALLVLFASLWRVLAELVAFAGAWLTPMRARGVRRFVEVANTVLYYGGFCSLVAWKFLQ</sequence>
<evidence type="ECO:0000313" key="2">
    <source>
        <dbReference type="EMBL" id="KFA92349.1"/>
    </source>
</evidence>
<reference evidence="2 3" key="1">
    <citation type="submission" date="2014-07" db="EMBL/GenBank/DDBJ databases">
        <title>Draft Genome Sequence of Gephyronic Acid Producer, Cystobacter violaceus Strain Cb vi76.</title>
        <authorList>
            <person name="Stevens D.C."/>
            <person name="Young J."/>
            <person name="Carmichael R."/>
            <person name="Tan J."/>
            <person name="Taylor R.E."/>
        </authorList>
    </citation>
    <scope>NUCLEOTIDE SEQUENCE [LARGE SCALE GENOMIC DNA]</scope>
    <source>
        <strain evidence="2 3">Cb vi76</strain>
    </source>
</reference>
<keyword evidence="1" id="KW-0472">Membrane</keyword>
<dbReference type="EMBL" id="JPMI01000098">
    <property type="protein sequence ID" value="KFA92349.1"/>
    <property type="molecule type" value="Genomic_DNA"/>
</dbReference>
<gene>
    <name evidence="2" type="ORF">Q664_16245</name>
</gene>
<dbReference type="AlphaFoldDB" id="A0A084SV64"/>
<feature type="transmembrane region" description="Helical" evidence="1">
    <location>
        <begin position="64"/>
        <end position="86"/>
    </location>
</feature>
<protein>
    <submittedName>
        <fullName evidence="2">Uncharacterized protein</fullName>
    </submittedName>
</protein>
<evidence type="ECO:0000313" key="3">
    <source>
        <dbReference type="Proteomes" id="UP000028547"/>
    </source>
</evidence>
<accession>A0A084SV64</accession>